<dbReference type="AlphaFoldDB" id="A0AB36TFZ5"/>
<dbReference type="RefSeq" id="WP_003518734.1">
    <property type="nucleotide sequence ID" value="NZ_CP013828.1"/>
</dbReference>
<comment type="caution">
    <text evidence="1">The sequence shown here is derived from an EMBL/GenBank/DDBJ whole genome shotgun (WGS) entry which is preliminary data.</text>
</comment>
<gene>
    <name evidence="1" type="ORF">M972_111464</name>
</gene>
<proteinExistence type="predicted"/>
<organism evidence="1 2">
    <name type="scientific">Acetivibrio thermocellus AD2</name>
    <dbReference type="NCBI Taxonomy" id="1138384"/>
    <lineage>
        <taxon>Bacteria</taxon>
        <taxon>Bacillati</taxon>
        <taxon>Bacillota</taxon>
        <taxon>Clostridia</taxon>
        <taxon>Eubacteriales</taxon>
        <taxon>Oscillospiraceae</taxon>
        <taxon>Acetivibrio</taxon>
    </lineage>
</organism>
<protein>
    <submittedName>
        <fullName evidence="1">Uncharacterized protein</fullName>
    </submittedName>
</protein>
<evidence type="ECO:0000313" key="1">
    <source>
        <dbReference type="EMBL" id="PFH02678.1"/>
    </source>
</evidence>
<sequence length="132" mass="14774">MKKIFRKIFPLILACIIVTSVAVDALTFIGVSRVTLSDTQTSNTGSLVALWGTSGQGRLRARSENGLQVTAKAMRVRENWFDEELKTIVTNQTSWTSWTPYFDLKTVNVGYYARIEGSQSAKGQAEFEVYQL</sequence>
<reference evidence="1 2" key="1">
    <citation type="submission" date="2017-09" db="EMBL/GenBank/DDBJ databases">
        <title>Evaluation of Pacific Biosciences Sequencing Technology to Finishing C. thermocellum Genome Sequences.</title>
        <authorList>
            <person name="Brown S."/>
        </authorList>
    </citation>
    <scope>NUCLEOTIDE SEQUENCE [LARGE SCALE GENOMIC DNA]</scope>
    <source>
        <strain evidence="1 2">AD2</strain>
    </source>
</reference>
<accession>A0AB36TFZ5</accession>
<name>A0AB36TFZ5_ACETH</name>
<evidence type="ECO:0000313" key="2">
    <source>
        <dbReference type="Proteomes" id="UP000223596"/>
    </source>
</evidence>
<dbReference type="Proteomes" id="UP000223596">
    <property type="component" value="Unassembled WGS sequence"/>
</dbReference>
<dbReference type="EMBL" id="PDBW01000001">
    <property type="protein sequence ID" value="PFH02678.1"/>
    <property type="molecule type" value="Genomic_DNA"/>
</dbReference>